<reference evidence="2" key="1">
    <citation type="journal article" date="2008" name="J. Bacteriol.">
        <title>The pangenome structure of Escherichia coli: comparative genomic analysis of E. coli commensal and pathogenic isolates.</title>
        <authorList>
            <person name="Rasko D.A."/>
            <person name="Rosovitz M.J."/>
            <person name="Myers G.S."/>
            <person name="Mongodin E.F."/>
            <person name="Fricke W.F."/>
            <person name="Gajer P."/>
            <person name="Crabtree J."/>
            <person name="Sebaihia M."/>
            <person name="Thomson N.R."/>
            <person name="Chaudhuri R."/>
            <person name="Henderson I.R."/>
            <person name="Sperandio V."/>
            <person name="Ravel J."/>
        </authorList>
    </citation>
    <scope>NUCLEOTIDE SEQUENCE [LARGE SCALE GENOMIC DNA]</scope>
    <source>
        <strain evidence="2">E24377A / ETEC</strain>
    </source>
</reference>
<dbReference type="KEGG" id="ecw:EcE24377A_0004"/>
<name>A7ZH94_ECO24</name>
<sequence length="165" mass="18330">MKFMFHSETNLANTDYRENRSMILSGLSLWEKGSPLHKSTQQVRTQGPIRHADCRQRKLADFLCTGGIIQGLIRRASVASGAECRIVTRHLSFSGDVCLDHDRRDDHDELSYGDAAVAAVRVGASDCLAIHNVVSTSRGRASDRHPSNNRDYHDRLSVILLTGLT</sequence>
<keyword evidence="2" id="KW-1185">Reference proteome</keyword>
<dbReference type="AlphaFoldDB" id="A7ZH94"/>
<dbReference type="Proteomes" id="UP000001122">
    <property type="component" value="Chromosome"/>
</dbReference>
<dbReference type="EMBL" id="CP000800">
    <property type="protein sequence ID" value="ABV18296.1"/>
    <property type="molecule type" value="Genomic_DNA"/>
</dbReference>
<gene>
    <name evidence="1" type="ordered locus">EcE24377A_0004</name>
</gene>
<dbReference type="HOGENOM" id="CLU_1608267_0_0_6"/>
<organism evidence="1 2">
    <name type="scientific">Escherichia coli O139:H28 (strain E24377A / ETEC)</name>
    <dbReference type="NCBI Taxonomy" id="331111"/>
    <lineage>
        <taxon>Bacteria</taxon>
        <taxon>Pseudomonadati</taxon>
        <taxon>Pseudomonadota</taxon>
        <taxon>Gammaproteobacteria</taxon>
        <taxon>Enterobacterales</taxon>
        <taxon>Enterobacteriaceae</taxon>
        <taxon>Escherichia</taxon>
    </lineage>
</organism>
<protein>
    <submittedName>
        <fullName evidence="1">Uncharacterized protein</fullName>
    </submittedName>
</protein>
<evidence type="ECO:0000313" key="2">
    <source>
        <dbReference type="Proteomes" id="UP000001122"/>
    </source>
</evidence>
<accession>A7ZH94</accession>
<proteinExistence type="predicted"/>
<evidence type="ECO:0000313" key="1">
    <source>
        <dbReference type="EMBL" id="ABV18296.1"/>
    </source>
</evidence>